<protein>
    <recommendedName>
        <fullName evidence="6">GDT1 family protein</fullName>
    </recommendedName>
</protein>
<dbReference type="SUPFAM" id="SSF47240">
    <property type="entry name" value="Ferritin-like"/>
    <property type="match status" value="1"/>
</dbReference>
<feature type="transmembrane region" description="Helical" evidence="6">
    <location>
        <begin position="69"/>
        <end position="90"/>
    </location>
</feature>
<dbReference type="Gene3D" id="1.20.120.660">
    <property type="entry name" value="IL-4 antagonist (De novo design) like domain"/>
    <property type="match status" value="1"/>
</dbReference>
<dbReference type="Proteomes" id="UP000017148">
    <property type="component" value="Unassembled WGS sequence"/>
</dbReference>
<comment type="similarity">
    <text evidence="2 6">Belongs to the GDT1 family.</text>
</comment>
<dbReference type="InterPro" id="IPR001727">
    <property type="entry name" value="GDT1-like"/>
</dbReference>
<dbReference type="GO" id="GO:0046873">
    <property type="term" value="F:metal ion transmembrane transporter activity"/>
    <property type="evidence" value="ECO:0007669"/>
    <property type="project" value="InterPro"/>
</dbReference>
<keyword evidence="3 6" id="KW-0812">Transmembrane</keyword>
<evidence type="ECO:0000256" key="2">
    <source>
        <dbReference type="ARBA" id="ARBA00009190"/>
    </source>
</evidence>
<dbReference type="Gene3D" id="1.20.1260.10">
    <property type="match status" value="1"/>
</dbReference>
<reference evidence="7 8" key="1">
    <citation type="journal article" date="2013" name="Environ. Microbiol.">
        <title>Genome analysis of Chitinivibrio alkaliphilus gen. nov., sp. nov., a novel extremely haloalkaliphilic anaerobic chitinolytic bacterium from the candidate phylum Termite Group 3.</title>
        <authorList>
            <person name="Sorokin D.Y."/>
            <person name="Gumerov V.M."/>
            <person name="Rakitin A.L."/>
            <person name="Beletsky A.V."/>
            <person name="Damste J.S."/>
            <person name="Muyzer G."/>
            <person name="Mardanov A.V."/>
            <person name="Ravin N.V."/>
        </authorList>
    </citation>
    <scope>NUCLEOTIDE SEQUENCE [LARGE SCALE GENOMIC DNA]</scope>
    <source>
        <strain evidence="7 8">ACht1</strain>
    </source>
</reference>
<sequence>MDWKIFISTFGLIFLAELGDKTQFAIMAATASRRSILPVFLGASLALVLSTLVAIAAGTLLRRFVPDSALQIAAGVLFLIFGAVILLGALRGEPAEEEAFQDTAPALQGGGVVERSVLYLAENLESEILASYEDVRARVDSPEIEELLSQLIEEETSHLSNLSTLSFEGTQHVKDLETHEEKCILEEQKKGTEDGSIAEILQDILQKEHNIYMVYRSLSRKVKIESVRHVMKGLAEEEKRHIVAVEDMISHYKNKEHL</sequence>
<accession>U7DB48</accession>
<gene>
    <name evidence="7" type="ORF">CALK_0048</name>
</gene>
<organism evidence="7 8">
    <name type="scientific">Chitinivibrio alkaliphilus ACht1</name>
    <dbReference type="NCBI Taxonomy" id="1313304"/>
    <lineage>
        <taxon>Bacteria</taxon>
        <taxon>Pseudomonadati</taxon>
        <taxon>Fibrobacterota</taxon>
        <taxon>Chitinivibrionia</taxon>
        <taxon>Chitinivibrionales</taxon>
        <taxon>Chitinivibrionaceae</taxon>
        <taxon>Chitinivibrio</taxon>
    </lineage>
</organism>
<dbReference type="GO" id="GO:0016020">
    <property type="term" value="C:membrane"/>
    <property type="evidence" value="ECO:0007669"/>
    <property type="project" value="UniProtKB-SubCell"/>
</dbReference>
<keyword evidence="4 6" id="KW-1133">Transmembrane helix</keyword>
<dbReference type="PANTHER" id="PTHR12608:SF1">
    <property type="entry name" value="TRANSMEMBRANE PROTEIN 165"/>
    <property type="match status" value="1"/>
</dbReference>
<dbReference type="STRING" id="1313304.CALK_0048"/>
<feature type="transmembrane region" description="Helical" evidence="6">
    <location>
        <begin position="35"/>
        <end position="57"/>
    </location>
</feature>
<dbReference type="Pfam" id="PF01169">
    <property type="entry name" value="GDT1"/>
    <property type="match status" value="1"/>
</dbReference>
<comment type="caution">
    <text evidence="6">Lacks conserved residue(s) required for the propagation of feature annotation.</text>
</comment>
<dbReference type="eggNOG" id="COG2119">
    <property type="taxonomic scope" value="Bacteria"/>
</dbReference>
<name>U7DB48_9BACT</name>
<evidence type="ECO:0000256" key="4">
    <source>
        <dbReference type="ARBA" id="ARBA00022989"/>
    </source>
</evidence>
<evidence type="ECO:0000313" key="7">
    <source>
        <dbReference type="EMBL" id="ERP39257.1"/>
    </source>
</evidence>
<evidence type="ECO:0000256" key="6">
    <source>
        <dbReference type="RuleBase" id="RU365102"/>
    </source>
</evidence>
<keyword evidence="5 6" id="KW-0472">Membrane</keyword>
<dbReference type="OrthoDB" id="9801356at2"/>
<comment type="caution">
    <text evidence="7">The sequence shown here is derived from an EMBL/GenBank/DDBJ whole genome shotgun (WGS) entry which is preliminary data.</text>
</comment>
<comment type="subcellular location">
    <subcellularLocation>
        <location evidence="1 6">Membrane</location>
        <topology evidence="1 6">Multi-pass membrane protein</topology>
    </subcellularLocation>
</comment>
<dbReference type="EMBL" id="ASJR01000001">
    <property type="protein sequence ID" value="ERP39257.1"/>
    <property type="molecule type" value="Genomic_DNA"/>
</dbReference>
<dbReference type="InterPro" id="IPR012347">
    <property type="entry name" value="Ferritin-like"/>
</dbReference>
<evidence type="ECO:0000256" key="1">
    <source>
        <dbReference type="ARBA" id="ARBA00004141"/>
    </source>
</evidence>
<evidence type="ECO:0000256" key="3">
    <source>
        <dbReference type="ARBA" id="ARBA00022692"/>
    </source>
</evidence>
<dbReference type="InterPro" id="IPR009078">
    <property type="entry name" value="Ferritin-like_SF"/>
</dbReference>
<dbReference type="AlphaFoldDB" id="U7DB48"/>
<keyword evidence="8" id="KW-1185">Reference proteome</keyword>
<evidence type="ECO:0000313" key="8">
    <source>
        <dbReference type="Proteomes" id="UP000017148"/>
    </source>
</evidence>
<dbReference type="RefSeq" id="WP_022635617.1">
    <property type="nucleotide sequence ID" value="NZ_ASJR01000001.1"/>
</dbReference>
<dbReference type="PANTHER" id="PTHR12608">
    <property type="entry name" value="TRANSMEMBRANE PROTEIN HTP-1 RELATED"/>
    <property type="match status" value="1"/>
</dbReference>
<evidence type="ECO:0000256" key="5">
    <source>
        <dbReference type="ARBA" id="ARBA00023136"/>
    </source>
</evidence>
<proteinExistence type="inferred from homology"/>